<feature type="domain" description="ABC3 transporter permease C-terminal" evidence="8">
    <location>
        <begin position="321"/>
        <end position="434"/>
    </location>
</feature>
<dbReference type="GO" id="GO:0005886">
    <property type="term" value="C:plasma membrane"/>
    <property type="evidence" value="ECO:0007669"/>
    <property type="project" value="UniProtKB-SubCell"/>
</dbReference>
<evidence type="ECO:0000256" key="2">
    <source>
        <dbReference type="ARBA" id="ARBA00022475"/>
    </source>
</evidence>
<dbReference type="PANTHER" id="PTHR30572">
    <property type="entry name" value="MEMBRANE COMPONENT OF TRANSPORTER-RELATED"/>
    <property type="match status" value="1"/>
</dbReference>
<evidence type="ECO:0000256" key="4">
    <source>
        <dbReference type="ARBA" id="ARBA00022989"/>
    </source>
</evidence>
<keyword evidence="4 7" id="KW-1133">Transmembrane helix</keyword>
<feature type="transmembrane region" description="Helical" evidence="7">
    <location>
        <begin position="317"/>
        <end position="340"/>
    </location>
</feature>
<dbReference type="PANTHER" id="PTHR30572:SF4">
    <property type="entry name" value="ABC TRANSPORTER PERMEASE YTRF"/>
    <property type="match status" value="1"/>
</dbReference>
<feature type="transmembrane region" description="Helical" evidence="7">
    <location>
        <begin position="53"/>
        <end position="73"/>
    </location>
</feature>
<dbReference type="Pfam" id="PF02687">
    <property type="entry name" value="FtsX"/>
    <property type="match status" value="1"/>
</dbReference>
<keyword evidence="3 7" id="KW-0812">Transmembrane</keyword>
<evidence type="ECO:0000313" key="11">
    <source>
        <dbReference type="Proteomes" id="UP000199702"/>
    </source>
</evidence>
<organism evidence="10 11">
    <name type="scientific">Flavobacterium terrigena</name>
    <dbReference type="NCBI Taxonomy" id="402734"/>
    <lineage>
        <taxon>Bacteria</taxon>
        <taxon>Pseudomonadati</taxon>
        <taxon>Bacteroidota</taxon>
        <taxon>Flavobacteriia</taxon>
        <taxon>Flavobacteriales</taxon>
        <taxon>Flavobacteriaceae</taxon>
        <taxon>Flavobacterium</taxon>
    </lineage>
</organism>
<evidence type="ECO:0000256" key="5">
    <source>
        <dbReference type="ARBA" id="ARBA00023136"/>
    </source>
</evidence>
<keyword evidence="11" id="KW-1185">Reference proteome</keyword>
<dbReference type="InterPro" id="IPR050250">
    <property type="entry name" value="Macrolide_Exporter_MacB"/>
</dbReference>
<dbReference type="InterPro" id="IPR003838">
    <property type="entry name" value="ABC3_permease_C"/>
</dbReference>
<gene>
    <name evidence="10" type="ORF">SAMN05660918_1357</name>
</gene>
<evidence type="ECO:0000256" key="6">
    <source>
        <dbReference type="ARBA" id="ARBA00038076"/>
    </source>
</evidence>
<name>A0A1H6SSZ2_9FLAO</name>
<feature type="transmembrane region" description="Helical" evidence="7">
    <location>
        <begin position="16"/>
        <end position="33"/>
    </location>
</feature>
<dbReference type="GO" id="GO:0022857">
    <property type="term" value="F:transmembrane transporter activity"/>
    <property type="evidence" value="ECO:0007669"/>
    <property type="project" value="TreeGrafter"/>
</dbReference>
<comment type="similarity">
    <text evidence="6">Belongs to the ABC-4 integral membrane protein family.</text>
</comment>
<keyword evidence="5 7" id="KW-0472">Membrane</keyword>
<evidence type="ECO:0000256" key="3">
    <source>
        <dbReference type="ARBA" id="ARBA00022692"/>
    </source>
</evidence>
<feature type="domain" description="MacB-like periplasmic core" evidence="9">
    <location>
        <begin position="52"/>
        <end position="280"/>
    </location>
</feature>
<protein>
    <submittedName>
        <fullName evidence="10">Putative ABC transport system permease protein</fullName>
    </submittedName>
</protein>
<dbReference type="Pfam" id="PF12704">
    <property type="entry name" value="MacB_PCD"/>
    <property type="match status" value="1"/>
</dbReference>
<dbReference type="AlphaFoldDB" id="A0A1H6SSZ2"/>
<dbReference type="Proteomes" id="UP000199702">
    <property type="component" value="Unassembled WGS sequence"/>
</dbReference>
<evidence type="ECO:0000259" key="9">
    <source>
        <dbReference type="Pfam" id="PF12704"/>
    </source>
</evidence>
<dbReference type="EMBL" id="FNYA01000002">
    <property type="protein sequence ID" value="SEI67045.1"/>
    <property type="molecule type" value="Genomic_DNA"/>
</dbReference>
<sequence length="442" mass="49216">MEAKKSTSKIVTNSTFYLHISRILIFMILYLRLLKESFAFALNALRNNKLRTLLSLLGVTVGIFSIIAVLAAVDSLKKNIVDSLDGMDKNTIYLFKYSFGPTDVEEWKRDQFPHVKYDEFQFLQKNMDDIDKISFNFFTGDQTLKYDENTVNSIRVKPSTSDFFEIEPFKVEKGRLFNEAESNSGTSVIVIGSEVAEGLFKGGEPIGKQIRLYGQRYTVIGVLKKMGENAFGDTNDVAVFLPVNNIRKLYGDNSNLFTPAILIKPKEGVDMEEFKAEIANKMRNFRGLRAGEINNFFVNVLSGFTDFIDDIVGQMNVFGWLISGFSLLVGGFGIANIMFVSVKERTNLIGIQKALGAKNKFILFQFLFEAVILAMFGGLFGIILVWIIAMILTSVLDFQFVLSAANILLGSSLSIAIGLISGILPAISASRLDPVEAIRTGM</sequence>
<evidence type="ECO:0000256" key="7">
    <source>
        <dbReference type="SAM" id="Phobius"/>
    </source>
</evidence>
<feature type="transmembrane region" description="Helical" evidence="7">
    <location>
        <begin position="361"/>
        <end position="392"/>
    </location>
</feature>
<dbReference type="STRING" id="402734.SAMN05660918_1357"/>
<evidence type="ECO:0000259" key="8">
    <source>
        <dbReference type="Pfam" id="PF02687"/>
    </source>
</evidence>
<feature type="transmembrane region" description="Helical" evidence="7">
    <location>
        <begin position="398"/>
        <end position="424"/>
    </location>
</feature>
<reference evidence="11" key="1">
    <citation type="submission" date="2016-10" db="EMBL/GenBank/DDBJ databases">
        <authorList>
            <person name="Varghese N."/>
            <person name="Submissions S."/>
        </authorList>
    </citation>
    <scope>NUCLEOTIDE SEQUENCE [LARGE SCALE GENOMIC DNA]</scope>
    <source>
        <strain evidence="11">DSM 17934</strain>
    </source>
</reference>
<evidence type="ECO:0000313" key="10">
    <source>
        <dbReference type="EMBL" id="SEI67045.1"/>
    </source>
</evidence>
<comment type="subcellular location">
    <subcellularLocation>
        <location evidence="1">Cell membrane</location>
        <topology evidence="1">Multi-pass membrane protein</topology>
    </subcellularLocation>
</comment>
<accession>A0A1H6SSZ2</accession>
<keyword evidence="2" id="KW-1003">Cell membrane</keyword>
<evidence type="ECO:0000256" key="1">
    <source>
        <dbReference type="ARBA" id="ARBA00004651"/>
    </source>
</evidence>
<proteinExistence type="inferred from homology"/>
<dbReference type="InterPro" id="IPR025857">
    <property type="entry name" value="MacB_PCD"/>
</dbReference>